<dbReference type="PROSITE" id="PS51420">
    <property type="entry name" value="RHO"/>
    <property type="match status" value="1"/>
</dbReference>
<evidence type="ECO:0000313" key="4">
    <source>
        <dbReference type="EMBL" id="CAF1436139.1"/>
    </source>
</evidence>
<dbReference type="SMART" id="SM00173">
    <property type="entry name" value="RAS"/>
    <property type="match status" value="1"/>
</dbReference>
<dbReference type="AlphaFoldDB" id="A0A815NLB5"/>
<keyword evidence="3" id="KW-0449">Lipoprotein</keyword>
<keyword evidence="2" id="KW-0342">GTP-binding</keyword>
<evidence type="ECO:0000256" key="1">
    <source>
        <dbReference type="ARBA" id="ARBA00022741"/>
    </source>
</evidence>
<dbReference type="Pfam" id="PF00071">
    <property type="entry name" value="Ras"/>
    <property type="match status" value="1"/>
</dbReference>
<dbReference type="Proteomes" id="UP000663845">
    <property type="component" value="Unassembled WGS sequence"/>
</dbReference>
<dbReference type="PRINTS" id="PR00449">
    <property type="entry name" value="RASTRNSFRMNG"/>
</dbReference>
<dbReference type="InterPro" id="IPR050227">
    <property type="entry name" value="Rab"/>
</dbReference>
<dbReference type="InterPro" id="IPR005225">
    <property type="entry name" value="Small_GTP-bd"/>
</dbReference>
<accession>A0A815NLB5</accession>
<evidence type="ECO:0000256" key="2">
    <source>
        <dbReference type="ARBA" id="ARBA00023134"/>
    </source>
</evidence>
<dbReference type="GO" id="GO:0005525">
    <property type="term" value="F:GTP binding"/>
    <property type="evidence" value="ECO:0007669"/>
    <property type="project" value="UniProtKB-KW"/>
</dbReference>
<dbReference type="InterPro" id="IPR027417">
    <property type="entry name" value="P-loop_NTPase"/>
</dbReference>
<dbReference type="SMART" id="SM00175">
    <property type="entry name" value="RAB"/>
    <property type="match status" value="1"/>
</dbReference>
<dbReference type="GO" id="GO:0003924">
    <property type="term" value="F:GTPase activity"/>
    <property type="evidence" value="ECO:0007669"/>
    <property type="project" value="InterPro"/>
</dbReference>
<dbReference type="PROSITE" id="PS51419">
    <property type="entry name" value="RAB"/>
    <property type="match status" value="1"/>
</dbReference>
<dbReference type="InterPro" id="IPR001806">
    <property type="entry name" value="Small_GTPase"/>
</dbReference>
<reference evidence="4" key="1">
    <citation type="submission" date="2021-02" db="EMBL/GenBank/DDBJ databases">
        <authorList>
            <person name="Nowell W R."/>
        </authorList>
    </citation>
    <scope>NUCLEOTIDE SEQUENCE</scope>
</reference>
<dbReference type="SUPFAM" id="SSF52540">
    <property type="entry name" value="P-loop containing nucleoside triphosphate hydrolases"/>
    <property type="match status" value="1"/>
</dbReference>
<name>A0A815NLB5_9BILA</name>
<dbReference type="SMART" id="SM00174">
    <property type="entry name" value="RHO"/>
    <property type="match status" value="1"/>
</dbReference>
<dbReference type="PANTHER" id="PTHR47977">
    <property type="entry name" value="RAS-RELATED PROTEIN RAB"/>
    <property type="match status" value="1"/>
</dbReference>
<organism evidence="4 5">
    <name type="scientific">Adineta steineri</name>
    <dbReference type="NCBI Taxonomy" id="433720"/>
    <lineage>
        <taxon>Eukaryota</taxon>
        <taxon>Metazoa</taxon>
        <taxon>Spiralia</taxon>
        <taxon>Gnathifera</taxon>
        <taxon>Rotifera</taxon>
        <taxon>Eurotatoria</taxon>
        <taxon>Bdelloidea</taxon>
        <taxon>Adinetida</taxon>
        <taxon>Adinetidae</taxon>
        <taxon>Adineta</taxon>
    </lineage>
</organism>
<dbReference type="NCBIfam" id="TIGR00231">
    <property type="entry name" value="small_GTP"/>
    <property type="match status" value="1"/>
</dbReference>
<evidence type="ECO:0000256" key="3">
    <source>
        <dbReference type="ARBA" id="ARBA00023288"/>
    </source>
</evidence>
<dbReference type="SMART" id="SM00176">
    <property type="entry name" value="RAN"/>
    <property type="match status" value="1"/>
</dbReference>
<dbReference type="Gene3D" id="3.40.50.300">
    <property type="entry name" value="P-loop containing nucleotide triphosphate hydrolases"/>
    <property type="match status" value="1"/>
</dbReference>
<comment type="caution">
    <text evidence="4">The sequence shown here is derived from an EMBL/GenBank/DDBJ whole genome shotgun (WGS) entry which is preliminary data.</text>
</comment>
<sequence>MSSDDTQILTTLKVLIIGESDVGKSRLLLRFTDNIFDEDKAATIGVDYKVKQLEINDNRVKLTIWDTAGQERFHTLSPAYYRDAQGAILVYDICDRQSCRQLDRLWISELDTFSTKINVIKMLVGNKIDQKHSREITYEEGDRFARKHSMLFIEVSARTSEGVQVAFEELVEKILETPSLWEKNGAAIRSIDKNYSDNVPARCSC</sequence>
<proteinExistence type="predicted"/>
<keyword evidence="1" id="KW-0547">Nucleotide-binding</keyword>
<dbReference type="FunFam" id="3.40.50.300:FF:001129">
    <property type="entry name" value="ras-related protein Rab-44 isoform X2"/>
    <property type="match status" value="1"/>
</dbReference>
<evidence type="ECO:0008006" key="6">
    <source>
        <dbReference type="Google" id="ProtNLM"/>
    </source>
</evidence>
<dbReference type="EMBL" id="CAJNOG010001361">
    <property type="protein sequence ID" value="CAF1436139.1"/>
    <property type="molecule type" value="Genomic_DNA"/>
</dbReference>
<dbReference type="PROSITE" id="PS51421">
    <property type="entry name" value="RAS"/>
    <property type="match status" value="1"/>
</dbReference>
<protein>
    <recommendedName>
        <fullName evidence="6">Ras-related protein Rab-18</fullName>
    </recommendedName>
</protein>
<evidence type="ECO:0000313" key="5">
    <source>
        <dbReference type="Proteomes" id="UP000663845"/>
    </source>
</evidence>
<gene>
    <name evidence="4" type="ORF">JYZ213_LOCUS39855</name>
</gene>